<organism evidence="1 2">
    <name type="scientific">Arctium lappa</name>
    <name type="common">Greater burdock</name>
    <name type="synonym">Lappa major</name>
    <dbReference type="NCBI Taxonomy" id="4217"/>
    <lineage>
        <taxon>Eukaryota</taxon>
        <taxon>Viridiplantae</taxon>
        <taxon>Streptophyta</taxon>
        <taxon>Embryophyta</taxon>
        <taxon>Tracheophyta</taxon>
        <taxon>Spermatophyta</taxon>
        <taxon>Magnoliopsida</taxon>
        <taxon>eudicotyledons</taxon>
        <taxon>Gunneridae</taxon>
        <taxon>Pentapetalae</taxon>
        <taxon>asterids</taxon>
        <taxon>campanulids</taxon>
        <taxon>Asterales</taxon>
        <taxon>Asteraceae</taxon>
        <taxon>Carduoideae</taxon>
        <taxon>Cardueae</taxon>
        <taxon>Arctiinae</taxon>
        <taxon>Arctium</taxon>
    </lineage>
</organism>
<reference evidence="2" key="1">
    <citation type="journal article" date="2022" name="Mol. Ecol. Resour.">
        <title>The genomes of chicory, endive, great burdock and yacon provide insights into Asteraceae palaeo-polyploidization history and plant inulin production.</title>
        <authorList>
            <person name="Fan W."/>
            <person name="Wang S."/>
            <person name="Wang H."/>
            <person name="Wang A."/>
            <person name="Jiang F."/>
            <person name="Liu H."/>
            <person name="Zhao H."/>
            <person name="Xu D."/>
            <person name="Zhang Y."/>
        </authorList>
    </citation>
    <scope>NUCLEOTIDE SEQUENCE [LARGE SCALE GENOMIC DNA]</scope>
    <source>
        <strain evidence="2">cv. Niubang</strain>
    </source>
</reference>
<gene>
    <name evidence="1" type="ORF">L6452_43214</name>
</gene>
<protein>
    <submittedName>
        <fullName evidence="1">Uncharacterized protein</fullName>
    </submittedName>
</protein>
<accession>A0ACB8XL05</accession>
<proteinExistence type="predicted"/>
<dbReference type="Proteomes" id="UP001055879">
    <property type="component" value="Linkage Group LG17"/>
</dbReference>
<evidence type="ECO:0000313" key="1">
    <source>
        <dbReference type="EMBL" id="KAI3668137.1"/>
    </source>
</evidence>
<keyword evidence="2" id="KW-1185">Reference proteome</keyword>
<name>A0ACB8XL05_ARCLA</name>
<dbReference type="EMBL" id="CM042063">
    <property type="protein sequence ID" value="KAI3668137.1"/>
    <property type="molecule type" value="Genomic_DNA"/>
</dbReference>
<evidence type="ECO:0000313" key="2">
    <source>
        <dbReference type="Proteomes" id="UP001055879"/>
    </source>
</evidence>
<comment type="caution">
    <text evidence="1">The sequence shown here is derived from an EMBL/GenBank/DDBJ whole genome shotgun (WGS) entry which is preliminary data.</text>
</comment>
<reference evidence="1 2" key="2">
    <citation type="journal article" date="2022" name="Mol. Ecol. Resour.">
        <title>The genomes of chicory, endive, great burdock and yacon provide insights into Asteraceae paleo-polyploidization history and plant inulin production.</title>
        <authorList>
            <person name="Fan W."/>
            <person name="Wang S."/>
            <person name="Wang H."/>
            <person name="Wang A."/>
            <person name="Jiang F."/>
            <person name="Liu H."/>
            <person name="Zhao H."/>
            <person name="Xu D."/>
            <person name="Zhang Y."/>
        </authorList>
    </citation>
    <scope>NUCLEOTIDE SEQUENCE [LARGE SCALE GENOMIC DNA]</scope>
    <source>
        <strain evidence="2">cv. Niubang</strain>
    </source>
</reference>
<sequence>MPFVYVPINLTLVMSFSISCKHNVINNFINHFLFGFLEVNPDMNLIAYRHTLITSCLLFLQFAHLGCCHVEWF</sequence>